<reference evidence="2 3" key="1">
    <citation type="submission" date="2018-04" db="EMBL/GenBank/DDBJ databases">
        <title>Genomic Encyclopedia of Type Strains, Phase III (KMG-III): the genomes of soil and plant-associated and newly described type strains.</title>
        <authorList>
            <person name="Whitman W."/>
        </authorList>
    </citation>
    <scope>NUCLEOTIDE SEQUENCE [LARGE SCALE GENOMIC DNA]</scope>
    <source>
        <strain evidence="2 3">NW12</strain>
    </source>
</reference>
<keyword evidence="3" id="KW-1185">Reference proteome</keyword>
<keyword evidence="1" id="KW-0812">Transmembrane</keyword>
<dbReference type="GeneID" id="93688873"/>
<dbReference type="AlphaFoldDB" id="A0A2T4YT75"/>
<dbReference type="EMBL" id="PZZN01000001">
    <property type="protein sequence ID" value="PTM47016.1"/>
    <property type="molecule type" value="Genomic_DNA"/>
</dbReference>
<evidence type="ECO:0000256" key="1">
    <source>
        <dbReference type="SAM" id="Phobius"/>
    </source>
</evidence>
<dbReference type="RefSeq" id="WP_167396669.1">
    <property type="nucleotide sequence ID" value="NZ_CP098762.1"/>
</dbReference>
<dbReference type="Proteomes" id="UP000240996">
    <property type="component" value="Unassembled WGS sequence"/>
</dbReference>
<gene>
    <name evidence="2" type="ORF">C8J24_0397</name>
</gene>
<keyword evidence="1" id="KW-1133">Transmembrane helix</keyword>
<feature type="transmembrane region" description="Helical" evidence="1">
    <location>
        <begin position="34"/>
        <end position="51"/>
    </location>
</feature>
<proteinExistence type="predicted"/>
<accession>A0A2T4YT75</accession>
<protein>
    <submittedName>
        <fullName evidence="2">Uncharacterized protein</fullName>
    </submittedName>
</protein>
<evidence type="ECO:0000313" key="2">
    <source>
        <dbReference type="EMBL" id="PTM47016.1"/>
    </source>
</evidence>
<organism evidence="2 3">
    <name type="scientific">Sphingomonas aerolata</name>
    <dbReference type="NCBI Taxonomy" id="185951"/>
    <lineage>
        <taxon>Bacteria</taxon>
        <taxon>Pseudomonadati</taxon>
        <taxon>Pseudomonadota</taxon>
        <taxon>Alphaproteobacteria</taxon>
        <taxon>Sphingomonadales</taxon>
        <taxon>Sphingomonadaceae</taxon>
        <taxon>Sphingomonas</taxon>
    </lineage>
</organism>
<comment type="caution">
    <text evidence="2">The sequence shown here is derived from an EMBL/GenBank/DDBJ whole genome shotgun (WGS) entry which is preliminary data.</text>
</comment>
<name>A0A2T4YT75_9SPHN</name>
<sequence>MADKRPTAAGGFLIALGILGGAGVGFAIGQATPGLLIGTAIGVAAALLVWIRDRR</sequence>
<evidence type="ECO:0000313" key="3">
    <source>
        <dbReference type="Proteomes" id="UP000240996"/>
    </source>
</evidence>
<feature type="transmembrane region" description="Helical" evidence="1">
    <location>
        <begin position="7"/>
        <end position="28"/>
    </location>
</feature>
<keyword evidence="1" id="KW-0472">Membrane</keyword>